<dbReference type="InterPro" id="IPR051177">
    <property type="entry name" value="CIK-Related_Protein"/>
</dbReference>
<organism evidence="3 4">
    <name type="scientific">Panagrellus redivivus</name>
    <name type="common">Microworm</name>
    <dbReference type="NCBI Taxonomy" id="6233"/>
    <lineage>
        <taxon>Eukaryota</taxon>
        <taxon>Metazoa</taxon>
        <taxon>Ecdysozoa</taxon>
        <taxon>Nematoda</taxon>
        <taxon>Chromadorea</taxon>
        <taxon>Rhabditida</taxon>
        <taxon>Tylenchina</taxon>
        <taxon>Panagrolaimomorpha</taxon>
        <taxon>Panagrolaimoidea</taxon>
        <taxon>Panagrolaimidae</taxon>
        <taxon>Panagrellus</taxon>
    </lineage>
</organism>
<dbReference type="GO" id="GO:0005524">
    <property type="term" value="F:ATP binding"/>
    <property type="evidence" value="ECO:0007669"/>
    <property type="project" value="InterPro"/>
</dbReference>
<dbReference type="WBParaSite" id="Pan_g17789.t1">
    <property type="protein sequence ID" value="Pan_g17789.t1"/>
    <property type="gene ID" value="Pan_g17789"/>
</dbReference>
<evidence type="ECO:0000259" key="2">
    <source>
        <dbReference type="PROSITE" id="PS50011"/>
    </source>
</evidence>
<dbReference type="SMART" id="SM00220">
    <property type="entry name" value="S_TKc"/>
    <property type="match status" value="1"/>
</dbReference>
<dbReference type="InterPro" id="IPR000719">
    <property type="entry name" value="Prot_kinase_dom"/>
</dbReference>
<dbReference type="GO" id="GO:0004672">
    <property type="term" value="F:protein kinase activity"/>
    <property type="evidence" value="ECO:0007669"/>
    <property type="project" value="InterPro"/>
</dbReference>
<feature type="domain" description="Protein kinase" evidence="2">
    <location>
        <begin position="34"/>
        <end position="323"/>
    </location>
</feature>
<dbReference type="FunFam" id="3.30.200.20:FF:000179">
    <property type="entry name" value="SCY1 like pseudokinase 2"/>
    <property type="match status" value="1"/>
</dbReference>
<evidence type="ECO:0000313" key="3">
    <source>
        <dbReference type="Proteomes" id="UP000492821"/>
    </source>
</evidence>
<dbReference type="InterPro" id="IPR016024">
    <property type="entry name" value="ARM-type_fold"/>
</dbReference>
<name>A0A7E4V891_PANRE</name>
<dbReference type="Gene3D" id="1.10.510.10">
    <property type="entry name" value="Transferase(Phosphotransferase) domain 1"/>
    <property type="match status" value="1"/>
</dbReference>
<dbReference type="Pfam" id="PF00069">
    <property type="entry name" value="Pkinase"/>
    <property type="match status" value="1"/>
</dbReference>
<comment type="similarity">
    <text evidence="1">Belongs to the protein kinase superfamily.</text>
</comment>
<evidence type="ECO:0000256" key="1">
    <source>
        <dbReference type="ARBA" id="ARBA00038349"/>
    </source>
</evidence>
<dbReference type="PANTHER" id="PTHR12984">
    <property type="entry name" value="SCY1-RELATED S/T PROTEIN KINASE-LIKE"/>
    <property type="match status" value="1"/>
</dbReference>
<evidence type="ECO:0000313" key="4">
    <source>
        <dbReference type="WBParaSite" id="Pan_g17789.t1"/>
    </source>
</evidence>
<reference evidence="3" key="1">
    <citation type="journal article" date="2013" name="Genetics">
        <title>The draft genome and transcriptome of Panagrellus redivivus are shaped by the harsh demands of a free-living lifestyle.</title>
        <authorList>
            <person name="Srinivasan J."/>
            <person name="Dillman A.R."/>
            <person name="Macchietto M.G."/>
            <person name="Heikkinen L."/>
            <person name="Lakso M."/>
            <person name="Fracchia K.M."/>
            <person name="Antoshechkin I."/>
            <person name="Mortazavi A."/>
            <person name="Wong G."/>
            <person name="Sternberg P.W."/>
        </authorList>
    </citation>
    <scope>NUCLEOTIDE SEQUENCE [LARGE SCALE GENOMIC DNA]</scope>
    <source>
        <strain evidence="3">MT8872</strain>
    </source>
</reference>
<dbReference type="CDD" id="cd14011">
    <property type="entry name" value="PK_SCY1_like"/>
    <property type="match status" value="1"/>
</dbReference>
<dbReference type="Proteomes" id="UP000492821">
    <property type="component" value="Unassembled WGS sequence"/>
</dbReference>
<dbReference type="InterPro" id="IPR011989">
    <property type="entry name" value="ARM-like"/>
</dbReference>
<dbReference type="InterPro" id="IPR011009">
    <property type="entry name" value="Kinase-like_dom_sf"/>
</dbReference>
<keyword evidence="3" id="KW-1185">Reference proteome</keyword>
<dbReference type="PANTHER" id="PTHR12984:SF6">
    <property type="entry name" value="SCY1-LIKE PROTEIN 2"/>
    <property type="match status" value="1"/>
</dbReference>
<dbReference type="PROSITE" id="PS50011">
    <property type="entry name" value="PROTEIN_KINASE_DOM"/>
    <property type="match status" value="1"/>
</dbReference>
<accession>A0A7E4V891</accession>
<dbReference type="SUPFAM" id="SSF56112">
    <property type="entry name" value="Protein kinase-like (PK-like)"/>
    <property type="match status" value="1"/>
</dbReference>
<sequence length="539" mass="61347">MEYLNRFKSTVHSVAAQVTQALPGNPIFREYECHDQIATAGPGHAWKIYSGTKHSTKQSVSIWLFDKKYCDKWSKQDKEAFPELLKRGISQLTRLRHPRLLIVEHALEESRDTLAFCTEPVFASLANIFGEDDHGQGMDSKFSDFKLEDIEIRHGLFQLGEALAFLHNDAKLLHGNICPSSVIINEKGAWKLSGFDFCILGAPNPNGKITFSVTHRDRRALTVLHPVLDYSAPEFVDATKCDHFADIFSLGILSFAIFNGYRPIYSSGDVLDAYEKNCEKLRKLTINEFTRIPADFRDDVKACLNFTPELRPDAIQFTKIAYFDDTLVKTLNYLDSLMQMDNTQKMQFFKGLPQVLAKFPQRALVQKVFPYLVAEFNTPQLIPFILPSIFIIAEQAKDDEFSKIIFPQLIPIFSMTNPYQIVLLLLQKMTLFLQKTPEGDIKRYVLPLIYGAIMNENTKIQELCLNIIPTVGKLVERDQMKTQLLPKLIRLSLEGPVLAGHNTLEHRQNLSGHLVWGCLEVFGGAILQSCDNLRIDRRS</sequence>
<proteinExistence type="inferred from homology"/>
<dbReference type="AlphaFoldDB" id="A0A7E4V891"/>
<dbReference type="Gene3D" id="3.30.200.20">
    <property type="entry name" value="Phosphorylase Kinase, domain 1"/>
    <property type="match status" value="1"/>
</dbReference>
<protein>
    <submittedName>
        <fullName evidence="4">Protein kinase domain-containing protein</fullName>
    </submittedName>
</protein>
<reference evidence="4" key="2">
    <citation type="submission" date="2020-10" db="UniProtKB">
        <authorList>
            <consortium name="WormBaseParasite"/>
        </authorList>
    </citation>
    <scope>IDENTIFICATION</scope>
</reference>
<dbReference type="SUPFAM" id="SSF48371">
    <property type="entry name" value="ARM repeat"/>
    <property type="match status" value="1"/>
</dbReference>
<dbReference type="Gene3D" id="1.25.10.10">
    <property type="entry name" value="Leucine-rich Repeat Variant"/>
    <property type="match status" value="1"/>
</dbReference>